<keyword evidence="2" id="KW-1185">Reference proteome</keyword>
<dbReference type="EMBL" id="JAPCWZ010000009">
    <property type="protein sequence ID" value="KAK8851793.1"/>
    <property type="molecule type" value="Genomic_DNA"/>
</dbReference>
<comment type="caution">
    <text evidence="1">The sequence shown here is derived from an EMBL/GenBank/DDBJ whole genome shotgun (WGS) entry which is preliminary data.</text>
</comment>
<protein>
    <submittedName>
        <fullName evidence="1">Patatin-like serine hydrolase</fullName>
    </submittedName>
</protein>
<organism evidence="1 2">
    <name type="scientific">Apiospora arundinis</name>
    <dbReference type="NCBI Taxonomy" id="335852"/>
    <lineage>
        <taxon>Eukaryota</taxon>
        <taxon>Fungi</taxon>
        <taxon>Dikarya</taxon>
        <taxon>Ascomycota</taxon>
        <taxon>Pezizomycotina</taxon>
        <taxon>Sordariomycetes</taxon>
        <taxon>Xylariomycetidae</taxon>
        <taxon>Amphisphaeriales</taxon>
        <taxon>Apiosporaceae</taxon>
        <taxon>Apiospora</taxon>
    </lineage>
</organism>
<sequence length="346" mass="39099">MECISIRNFVFDAFRTAALRRRQDGLDFPAPHLERFMKASISHYASHRFVPFNIYDAASTTHPVNPQMHQYLSLYLQGSKLTSLEAAGLTASALLVDAYRAQVHRFRPNIIFSERYRDVVAKLEEIISLNHFAESVWERFVDFAAVQACPICRRENTGVLTLKSPTAGERLLYVGGTNPEDIWCFLNCLRKELNISALSLSDYFDGVIASETGIYFALTIFVEKWTLSDCKYHIKHLKSVKVSKTGLATFGKGLAWDLNQVENSSSVDFVIQTKRWASSNCVAQIETLDDFLEVCSNSSNTDIINQTICLSLRMQREGIMPHPSRTGAYGSTYEMQTQERMLSLSG</sequence>
<evidence type="ECO:0000313" key="2">
    <source>
        <dbReference type="Proteomes" id="UP001390339"/>
    </source>
</evidence>
<dbReference type="Proteomes" id="UP001390339">
    <property type="component" value="Unassembled WGS sequence"/>
</dbReference>
<accession>A0ABR2HRT3</accession>
<gene>
    <name evidence="1" type="ORF">PGQ11_014272</name>
</gene>
<reference evidence="1 2" key="1">
    <citation type="journal article" date="2024" name="IMA Fungus">
        <title>Apiospora arundinis, a panoply of carbohydrate-active enzymes and secondary metabolites.</title>
        <authorList>
            <person name="Sorensen T."/>
            <person name="Petersen C."/>
            <person name="Muurmann A.T."/>
            <person name="Christiansen J.V."/>
            <person name="Brundto M.L."/>
            <person name="Overgaard C.K."/>
            <person name="Boysen A.T."/>
            <person name="Wollenberg R.D."/>
            <person name="Larsen T.O."/>
            <person name="Sorensen J.L."/>
            <person name="Nielsen K.L."/>
            <person name="Sondergaard T.E."/>
        </authorList>
    </citation>
    <scope>NUCLEOTIDE SEQUENCE [LARGE SCALE GENOMIC DNA]</scope>
    <source>
        <strain evidence="1 2">AAU 773</strain>
    </source>
</reference>
<name>A0ABR2HRT3_9PEZI</name>
<evidence type="ECO:0000313" key="1">
    <source>
        <dbReference type="EMBL" id="KAK8851793.1"/>
    </source>
</evidence>
<proteinExistence type="predicted"/>